<comment type="caution">
    <text evidence="2">The sequence shown here is derived from an EMBL/GenBank/DDBJ whole genome shotgun (WGS) entry which is preliminary data.</text>
</comment>
<protein>
    <submittedName>
        <fullName evidence="2">Uncharacterized protein</fullName>
    </submittedName>
</protein>
<dbReference type="RefSeq" id="WP_126639065.1">
    <property type="nucleotide sequence ID" value="NZ_BIFH01000022.1"/>
</dbReference>
<evidence type="ECO:0000313" key="3">
    <source>
        <dbReference type="Proteomes" id="UP000286931"/>
    </source>
</evidence>
<gene>
    <name evidence="2" type="ORF">EHYA_04737</name>
</gene>
<proteinExistence type="predicted"/>
<accession>A0A401YR17</accession>
<keyword evidence="3" id="KW-1185">Reference proteome</keyword>
<organism evidence="2 3">
    <name type="scientific">Embleya hyalina</name>
    <dbReference type="NCBI Taxonomy" id="516124"/>
    <lineage>
        <taxon>Bacteria</taxon>
        <taxon>Bacillati</taxon>
        <taxon>Actinomycetota</taxon>
        <taxon>Actinomycetes</taxon>
        <taxon>Kitasatosporales</taxon>
        <taxon>Streptomycetaceae</taxon>
        <taxon>Embleya</taxon>
    </lineage>
</organism>
<dbReference type="EMBL" id="BIFH01000022">
    <property type="protein sequence ID" value="GCD97050.1"/>
    <property type="molecule type" value="Genomic_DNA"/>
</dbReference>
<dbReference type="Proteomes" id="UP000286931">
    <property type="component" value="Unassembled WGS sequence"/>
</dbReference>
<dbReference type="AlphaFoldDB" id="A0A401YR17"/>
<feature type="region of interest" description="Disordered" evidence="1">
    <location>
        <begin position="1"/>
        <end position="29"/>
    </location>
</feature>
<reference evidence="2 3" key="1">
    <citation type="submission" date="2018-12" db="EMBL/GenBank/DDBJ databases">
        <title>Draft genome sequence of Embleya hyalina NBRC 13850T.</title>
        <authorList>
            <person name="Komaki H."/>
            <person name="Hosoyama A."/>
            <person name="Kimura A."/>
            <person name="Ichikawa N."/>
            <person name="Tamura T."/>
        </authorList>
    </citation>
    <scope>NUCLEOTIDE SEQUENCE [LARGE SCALE GENOMIC DNA]</scope>
    <source>
        <strain evidence="2 3">NBRC 13850</strain>
    </source>
</reference>
<sequence length="88" mass="8788">MTADDVGPGWSGGTLTDTGSEPYLGNSGDAGCDRALAGVPAGSITIALGTRREFESCDGLPPAASVQVYDGDGSALRLAETRGGWRAG</sequence>
<name>A0A401YR17_9ACTN</name>
<evidence type="ECO:0000313" key="2">
    <source>
        <dbReference type="EMBL" id="GCD97050.1"/>
    </source>
</evidence>
<evidence type="ECO:0000256" key="1">
    <source>
        <dbReference type="SAM" id="MobiDB-lite"/>
    </source>
</evidence>